<evidence type="ECO:0000313" key="2">
    <source>
        <dbReference type="Proteomes" id="UP000076532"/>
    </source>
</evidence>
<name>A0A166NEG3_9AGAM</name>
<dbReference type="Proteomes" id="UP000076532">
    <property type="component" value="Unassembled WGS sequence"/>
</dbReference>
<dbReference type="EMBL" id="KV417523">
    <property type="protein sequence ID" value="KZP24921.1"/>
    <property type="molecule type" value="Genomic_DNA"/>
</dbReference>
<keyword evidence="2" id="KW-1185">Reference proteome</keyword>
<organism evidence="1 2">
    <name type="scientific">Athelia psychrophila</name>
    <dbReference type="NCBI Taxonomy" id="1759441"/>
    <lineage>
        <taxon>Eukaryota</taxon>
        <taxon>Fungi</taxon>
        <taxon>Dikarya</taxon>
        <taxon>Basidiomycota</taxon>
        <taxon>Agaricomycotina</taxon>
        <taxon>Agaricomycetes</taxon>
        <taxon>Agaricomycetidae</taxon>
        <taxon>Atheliales</taxon>
        <taxon>Atheliaceae</taxon>
        <taxon>Athelia</taxon>
    </lineage>
</organism>
<protein>
    <submittedName>
        <fullName evidence="1">Uncharacterized protein</fullName>
    </submittedName>
</protein>
<gene>
    <name evidence="1" type="ORF">FIBSPDRAFT_399135</name>
</gene>
<reference evidence="1 2" key="1">
    <citation type="journal article" date="2016" name="Mol. Biol. Evol.">
        <title>Comparative Genomics of Early-Diverging Mushroom-Forming Fungi Provides Insights into the Origins of Lignocellulose Decay Capabilities.</title>
        <authorList>
            <person name="Nagy L.G."/>
            <person name="Riley R."/>
            <person name="Tritt A."/>
            <person name="Adam C."/>
            <person name="Daum C."/>
            <person name="Floudas D."/>
            <person name="Sun H."/>
            <person name="Yadav J.S."/>
            <person name="Pangilinan J."/>
            <person name="Larsson K.H."/>
            <person name="Matsuura K."/>
            <person name="Barry K."/>
            <person name="Labutti K."/>
            <person name="Kuo R."/>
            <person name="Ohm R.A."/>
            <person name="Bhattacharya S.S."/>
            <person name="Shirouzu T."/>
            <person name="Yoshinaga Y."/>
            <person name="Martin F.M."/>
            <person name="Grigoriev I.V."/>
            <person name="Hibbett D.S."/>
        </authorList>
    </citation>
    <scope>NUCLEOTIDE SEQUENCE [LARGE SCALE GENOMIC DNA]</scope>
    <source>
        <strain evidence="1 2">CBS 109695</strain>
    </source>
</reference>
<accession>A0A166NEG3</accession>
<dbReference type="AlphaFoldDB" id="A0A166NEG3"/>
<proteinExistence type="predicted"/>
<evidence type="ECO:0000313" key="1">
    <source>
        <dbReference type="EMBL" id="KZP24921.1"/>
    </source>
</evidence>
<sequence>MSRPMSVKTGGGVKRGAGTLYWSLTRVAFNLSFLLSVAPMRLYTDLSWTFHCSLPTKNFSLLFRLFRHRIHPAMEPTILTGLMRIYPHTPNPPCSHNSVSTEGTYDLGSSPRFIPSKQGWINLRHWKRHLERDGQHLPCTLAKRSTYNCHTERLMEGFRIATPASSPFTGLNAKPDAATYEPAGSQPRLPSGYIPITLCLSLFAGGDIGCHSCCHQIWIGILKAE</sequence>